<comment type="caution">
    <text evidence="3">The sequence shown here is derived from an EMBL/GenBank/DDBJ whole genome shotgun (WGS) entry which is preliminary data.</text>
</comment>
<dbReference type="Gene3D" id="3.30.420.10">
    <property type="entry name" value="Ribonuclease H-like superfamily/Ribonuclease H"/>
    <property type="match status" value="1"/>
</dbReference>
<name>A0AAE0ET57_9CHLO</name>
<dbReference type="SUPFAM" id="SSF53098">
    <property type="entry name" value="Ribonuclease H-like"/>
    <property type="match status" value="1"/>
</dbReference>
<dbReference type="InterPro" id="IPR036397">
    <property type="entry name" value="RNaseH_sf"/>
</dbReference>
<evidence type="ECO:0000313" key="4">
    <source>
        <dbReference type="Proteomes" id="UP001190700"/>
    </source>
</evidence>
<reference evidence="3 4" key="1">
    <citation type="journal article" date="2015" name="Genome Biol. Evol.">
        <title>Comparative Genomics of a Bacterivorous Green Alga Reveals Evolutionary Causalities and Consequences of Phago-Mixotrophic Mode of Nutrition.</title>
        <authorList>
            <person name="Burns J.A."/>
            <person name="Paasch A."/>
            <person name="Narechania A."/>
            <person name="Kim E."/>
        </authorList>
    </citation>
    <scope>NUCLEOTIDE SEQUENCE [LARGE SCALE GENOMIC DNA]</scope>
    <source>
        <strain evidence="3 4">PLY_AMNH</strain>
    </source>
</reference>
<organism evidence="3 4">
    <name type="scientific">Cymbomonas tetramitiformis</name>
    <dbReference type="NCBI Taxonomy" id="36881"/>
    <lineage>
        <taxon>Eukaryota</taxon>
        <taxon>Viridiplantae</taxon>
        <taxon>Chlorophyta</taxon>
        <taxon>Pyramimonadophyceae</taxon>
        <taxon>Pyramimonadales</taxon>
        <taxon>Pyramimonadaceae</taxon>
        <taxon>Cymbomonas</taxon>
    </lineage>
</organism>
<feature type="region of interest" description="Disordered" evidence="1">
    <location>
        <begin position="56"/>
        <end position="82"/>
    </location>
</feature>
<protein>
    <recommendedName>
        <fullName evidence="2">3'-5' exonuclease domain-containing protein</fullName>
    </recommendedName>
</protein>
<feature type="non-terminal residue" evidence="3">
    <location>
        <position position="1"/>
    </location>
</feature>
<sequence length="298" mass="32631">TMQTSNWGVRPLTSSQMQYAAADAMCLPQLYDALVQSNRWPGDSGDVQAAGQVVTRAGPTAEGRSAEASSRGEAAKRGDGGGTVMATAFPEWQRRKYNVSRLNADISHLVATYLGRELPGHGKGAVVAAATAAPLMEGVTFSRRGGGQAWKNATMLFVNLEARGAQRRHARKKYDNEFQRQDDGGVTMKWYGSPGQTLQSRSIRRMLQCTGATLSPDSSTVVHLQKVEENAVEGVVDEDHVLLFARYPRSPYMLFGRLWCDHVDPVAVPLTITWRLLDAEGILQSCPQMHEHFDGKLV</sequence>
<dbReference type="InterPro" id="IPR012337">
    <property type="entry name" value="RNaseH-like_sf"/>
</dbReference>
<dbReference type="PANTHER" id="PTHR47765:SF2">
    <property type="entry name" value="EXONUCLEASE MUT-7 HOMOLOG"/>
    <property type="match status" value="1"/>
</dbReference>
<dbReference type="GO" id="GO:0008408">
    <property type="term" value="F:3'-5' exonuclease activity"/>
    <property type="evidence" value="ECO:0007669"/>
    <property type="project" value="InterPro"/>
</dbReference>
<dbReference type="Proteomes" id="UP001190700">
    <property type="component" value="Unassembled WGS sequence"/>
</dbReference>
<dbReference type="AlphaFoldDB" id="A0AAE0ET57"/>
<accession>A0AAE0ET57</accession>
<gene>
    <name evidence="3" type="ORF">CYMTET_50394</name>
</gene>
<dbReference type="InterPro" id="IPR002562">
    <property type="entry name" value="3'-5'_exonuclease_dom"/>
</dbReference>
<dbReference type="InterPro" id="IPR052408">
    <property type="entry name" value="Exonuclease_MUT-7-like"/>
</dbReference>
<dbReference type="EMBL" id="LGRX02033846">
    <property type="protein sequence ID" value="KAK3239691.1"/>
    <property type="molecule type" value="Genomic_DNA"/>
</dbReference>
<proteinExistence type="predicted"/>
<evidence type="ECO:0000259" key="2">
    <source>
        <dbReference type="Pfam" id="PF01612"/>
    </source>
</evidence>
<feature type="domain" description="3'-5' exonuclease" evidence="2">
    <location>
        <begin position="3"/>
        <end position="35"/>
    </location>
</feature>
<dbReference type="Pfam" id="PF01612">
    <property type="entry name" value="DNA_pol_A_exo1"/>
    <property type="match status" value="1"/>
</dbReference>
<keyword evidence="4" id="KW-1185">Reference proteome</keyword>
<evidence type="ECO:0000313" key="3">
    <source>
        <dbReference type="EMBL" id="KAK3239691.1"/>
    </source>
</evidence>
<dbReference type="PANTHER" id="PTHR47765">
    <property type="entry name" value="3'-5' EXONUCLEASE DOMAIN-CONTAINING PROTEIN"/>
    <property type="match status" value="1"/>
</dbReference>
<feature type="compositionally biased region" description="Low complexity" evidence="1">
    <location>
        <begin position="61"/>
        <end position="72"/>
    </location>
</feature>
<dbReference type="GO" id="GO:0003676">
    <property type="term" value="F:nucleic acid binding"/>
    <property type="evidence" value="ECO:0007669"/>
    <property type="project" value="InterPro"/>
</dbReference>
<dbReference type="GO" id="GO:0006139">
    <property type="term" value="P:nucleobase-containing compound metabolic process"/>
    <property type="evidence" value="ECO:0007669"/>
    <property type="project" value="InterPro"/>
</dbReference>
<evidence type="ECO:0000256" key="1">
    <source>
        <dbReference type="SAM" id="MobiDB-lite"/>
    </source>
</evidence>